<keyword evidence="3" id="KW-1185">Reference proteome</keyword>
<dbReference type="Proteomes" id="UP001516400">
    <property type="component" value="Unassembled WGS sequence"/>
</dbReference>
<feature type="region of interest" description="Disordered" evidence="1">
    <location>
        <begin position="82"/>
        <end position="103"/>
    </location>
</feature>
<organism evidence="2 3">
    <name type="scientific">Cryptolaemus montrouzieri</name>
    <dbReference type="NCBI Taxonomy" id="559131"/>
    <lineage>
        <taxon>Eukaryota</taxon>
        <taxon>Metazoa</taxon>
        <taxon>Ecdysozoa</taxon>
        <taxon>Arthropoda</taxon>
        <taxon>Hexapoda</taxon>
        <taxon>Insecta</taxon>
        <taxon>Pterygota</taxon>
        <taxon>Neoptera</taxon>
        <taxon>Endopterygota</taxon>
        <taxon>Coleoptera</taxon>
        <taxon>Polyphaga</taxon>
        <taxon>Cucujiformia</taxon>
        <taxon>Coccinelloidea</taxon>
        <taxon>Coccinellidae</taxon>
        <taxon>Scymninae</taxon>
        <taxon>Scymnini</taxon>
        <taxon>Cryptolaemus</taxon>
    </lineage>
</organism>
<feature type="compositionally biased region" description="Low complexity" evidence="1">
    <location>
        <begin position="82"/>
        <end position="91"/>
    </location>
</feature>
<evidence type="ECO:0000313" key="2">
    <source>
        <dbReference type="EMBL" id="KAL3277700.1"/>
    </source>
</evidence>
<accession>A0ABD2NH18</accession>
<feature type="compositionally biased region" description="Polar residues" evidence="1">
    <location>
        <begin position="94"/>
        <end position="103"/>
    </location>
</feature>
<evidence type="ECO:0000256" key="1">
    <source>
        <dbReference type="SAM" id="MobiDB-lite"/>
    </source>
</evidence>
<proteinExistence type="predicted"/>
<dbReference type="AlphaFoldDB" id="A0ABD2NH18"/>
<feature type="region of interest" description="Disordered" evidence="1">
    <location>
        <begin position="118"/>
        <end position="167"/>
    </location>
</feature>
<reference evidence="2 3" key="1">
    <citation type="journal article" date="2021" name="BMC Biol.">
        <title>Horizontally acquired antibacterial genes associated with adaptive radiation of ladybird beetles.</title>
        <authorList>
            <person name="Li H.S."/>
            <person name="Tang X.F."/>
            <person name="Huang Y.H."/>
            <person name="Xu Z.Y."/>
            <person name="Chen M.L."/>
            <person name="Du X.Y."/>
            <person name="Qiu B.Y."/>
            <person name="Chen P.T."/>
            <person name="Zhang W."/>
            <person name="Slipinski A."/>
            <person name="Escalona H.E."/>
            <person name="Waterhouse R.M."/>
            <person name="Zwick A."/>
            <person name="Pang H."/>
        </authorList>
    </citation>
    <scope>NUCLEOTIDE SEQUENCE [LARGE SCALE GENOMIC DNA]</scope>
    <source>
        <strain evidence="2">SYSU2018</strain>
    </source>
</reference>
<dbReference type="EMBL" id="JABFTP020000103">
    <property type="protein sequence ID" value="KAL3277700.1"/>
    <property type="molecule type" value="Genomic_DNA"/>
</dbReference>
<comment type="caution">
    <text evidence="2">The sequence shown here is derived from an EMBL/GenBank/DDBJ whole genome shotgun (WGS) entry which is preliminary data.</text>
</comment>
<feature type="compositionally biased region" description="Low complexity" evidence="1">
    <location>
        <begin position="118"/>
        <end position="134"/>
    </location>
</feature>
<evidence type="ECO:0000313" key="3">
    <source>
        <dbReference type="Proteomes" id="UP001516400"/>
    </source>
</evidence>
<protein>
    <submittedName>
        <fullName evidence="2">Uncharacterized protein</fullName>
    </submittedName>
</protein>
<gene>
    <name evidence="2" type="ORF">HHI36_013045</name>
</gene>
<sequence>MITEIRCFCGKNGYTLLLKKTFSRPLSYSLASGGIGKPTFFSPTFSDALCYEAESHETARHHGYSTKQHDISCPHYISSSGYRGRSRSSGGLKSVNSLHSSGQDSGIVDATQCQCGQLSSQSSEESSYEDSLQSVPHRRGMRDSSMRRSNPVLNQNPSHQDRRSRNRSITEAIVRPSGLHRPVSLTHLPQSSAILVSGPPSALRKSTERLMFYPVNQ</sequence>
<name>A0ABD2NH18_9CUCU</name>